<dbReference type="InterPro" id="IPR026961">
    <property type="entry name" value="PGG_dom"/>
</dbReference>
<organism evidence="10 11">
    <name type="scientific">Urochloa decumbens</name>
    <dbReference type="NCBI Taxonomy" id="240449"/>
    <lineage>
        <taxon>Eukaryota</taxon>
        <taxon>Viridiplantae</taxon>
        <taxon>Streptophyta</taxon>
        <taxon>Embryophyta</taxon>
        <taxon>Tracheophyta</taxon>
        <taxon>Spermatophyta</taxon>
        <taxon>Magnoliopsida</taxon>
        <taxon>Liliopsida</taxon>
        <taxon>Poales</taxon>
        <taxon>Poaceae</taxon>
        <taxon>PACMAD clade</taxon>
        <taxon>Panicoideae</taxon>
        <taxon>Panicodae</taxon>
        <taxon>Paniceae</taxon>
        <taxon>Melinidinae</taxon>
        <taxon>Urochloa</taxon>
    </lineage>
</organism>
<dbReference type="EMBL" id="OZ075142">
    <property type="protein sequence ID" value="CAL5036055.1"/>
    <property type="molecule type" value="Genomic_DNA"/>
</dbReference>
<gene>
    <name evidence="10" type="ORF">URODEC1_LOCUS83751</name>
</gene>
<comment type="subcellular location">
    <subcellularLocation>
        <location evidence="1">Membrane</location>
        <topology evidence="1">Multi-pass membrane protein</topology>
    </subcellularLocation>
</comment>
<evidence type="ECO:0000256" key="7">
    <source>
        <dbReference type="PROSITE-ProRule" id="PRU00023"/>
    </source>
</evidence>
<evidence type="ECO:0000313" key="10">
    <source>
        <dbReference type="EMBL" id="CAL5036055.1"/>
    </source>
</evidence>
<accession>A0ABC9DC10</accession>
<reference evidence="10 11" key="2">
    <citation type="submission" date="2024-10" db="EMBL/GenBank/DDBJ databases">
        <authorList>
            <person name="Ryan C."/>
        </authorList>
    </citation>
    <scope>NUCLEOTIDE SEQUENCE [LARGE SCALE GENOMIC DNA]</scope>
</reference>
<feature type="domain" description="PGG" evidence="9">
    <location>
        <begin position="570"/>
        <end position="678"/>
    </location>
</feature>
<evidence type="ECO:0000256" key="4">
    <source>
        <dbReference type="ARBA" id="ARBA00022989"/>
    </source>
</evidence>
<evidence type="ECO:0000256" key="3">
    <source>
        <dbReference type="ARBA" id="ARBA00022737"/>
    </source>
</evidence>
<dbReference type="PANTHER" id="PTHR24186:SF50">
    <property type="entry name" value="ANKYRIN REPEAT-CONTAINING PROTEIN ITN1-LIKE ISOFORM X1"/>
    <property type="match status" value="1"/>
</dbReference>
<reference evidence="11" key="1">
    <citation type="submission" date="2024-06" db="EMBL/GenBank/DDBJ databases">
        <authorList>
            <person name="Ryan C."/>
        </authorList>
    </citation>
    <scope>NUCLEOTIDE SEQUENCE [LARGE SCALE GENOMIC DNA]</scope>
</reference>
<evidence type="ECO:0000256" key="8">
    <source>
        <dbReference type="SAM" id="Phobius"/>
    </source>
</evidence>
<dbReference type="GO" id="GO:0016020">
    <property type="term" value="C:membrane"/>
    <property type="evidence" value="ECO:0007669"/>
    <property type="project" value="UniProtKB-SubCell"/>
</dbReference>
<keyword evidence="4 8" id="KW-1133">Transmembrane helix</keyword>
<dbReference type="SUPFAM" id="SSF48403">
    <property type="entry name" value="Ankyrin repeat"/>
    <property type="match status" value="1"/>
</dbReference>
<dbReference type="Pfam" id="PF13962">
    <property type="entry name" value="PGG"/>
    <property type="match status" value="1"/>
</dbReference>
<name>A0ABC9DC10_9POAL</name>
<dbReference type="PROSITE" id="PS50297">
    <property type="entry name" value="ANK_REP_REGION"/>
    <property type="match status" value="1"/>
</dbReference>
<proteinExistence type="predicted"/>
<keyword evidence="5 7" id="KW-0040">ANK repeat</keyword>
<dbReference type="SMART" id="SM00248">
    <property type="entry name" value="ANK"/>
    <property type="match status" value="9"/>
</dbReference>
<evidence type="ECO:0000256" key="2">
    <source>
        <dbReference type="ARBA" id="ARBA00022692"/>
    </source>
</evidence>
<dbReference type="Gene3D" id="1.25.40.20">
    <property type="entry name" value="Ankyrin repeat-containing domain"/>
    <property type="match status" value="1"/>
</dbReference>
<evidence type="ECO:0000256" key="1">
    <source>
        <dbReference type="ARBA" id="ARBA00004141"/>
    </source>
</evidence>
<feature type="transmembrane region" description="Helical" evidence="8">
    <location>
        <begin position="662"/>
        <end position="680"/>
    </location>
</feature>
<dbReference type="AlphaFoldDB" id="A0ABC9DC10"/>
<protein>
    <recommendedName>
        <fullName evidence="9">PGG domain-containing protein</fullName>
    </recommendedName>
</protein>
<keyword evidence="6 8" id="KW-0472">Membrane</keyword>
<keyword evidence="11" id="KW-1185">Reference proteome</keyword>
<evidence type="ECO:0000259" key="9">
    <source>
        <dbReference type="Pfam" id="PF13962"/>
    </source>
</evidence>
<evidence type="ECO:0000256" key="5">
    <source>
        <dbReference type="ARBA" id="ARBA00023043"/>
    </source>
</evidence>
<dbReference type="PANTHER" id="PTHR24186">
    <property type="entry name" value="PROTEIN PHOSPHATASE 1 REGULATORY SUBUNIT"/>
    <property type="match status" value="1"/>
</dbReference>
<keyword evidence="3" id="KW-0677">Repeat</keyword>
<dbReference type="Proteomes" id="UP001497457">
    <property type="component" value="Chromosome 32b"/>
</dbReference>
<feature type="transmembrane region" description="Helical" evidence="8">
    <location>
        <begin position="578"/>
        <end position="597"/>
    </location>
</feature>
<dbReference type="PROSITE" id="PS50088">
    <property type="entry name" value="ANK_REPEAT"/>
    <property type="match status" value="1"/>
</dbReference>
<feature type="transmembrane region" description="Helical" evidence="8">
    <location>
        <begin position="686"/>
        <end position="706"/>
    </location>
</feature>
<evidence type="ECO:0000256" key="6">
    <source>
        <dbReference type="ARBA" id="ARBA00023136"/>
    </source>
</evidence>
<keyword evidence="2 8" id="KW-0812">Transmembrane</keyword>
<feature type="transmembrane region" description="Helical" evidence="8">
    <location>
        <begin position="617"/>
        <end position="641"/>
    </location>
</feature>
<dbReference type="InterPro" id="IPR002110">
    <property type="entry name" value="Ankyrin_rpt"/>
</dbReference>
<sequence length="745" mass="80918">MLKRRRLTTTYVYIHSKLKQQYPKRSYFFRSIAVMAAGNTNQSAAASAHSRPPSELVLDPQLLMAARGGDSKRLKELLRFKHEDSDEERHPAAASSEVVIVEVVPRQRHPAAPATAPPTPAPPPPPLDHGVTLEGDTLLHVVASCGDGEEFLHCAKTIIHDNKDLAAMRLLMEARNCKGDTALHCAAAAGNANMISCLVHLTDTGEAGAAKAFVRMQNERGETALHKAVRAPKNMQKASVDQLMRVDSELACIPYEGTSPLYLAISLGEMEIARHLFDASKGKLSYSGPDGQNVLHAAVSRGQALTMLLEWLRDVKTTADMLQEIQGERHMMASSSVAVTDLLSQLTNQRDRKGGSTPLHLAASLDGWPSAGFLSRWFPQLWAGSQSASMLLLDANLSTAYQGDDEGLYPIHVAAHAGSLDVVKMLLQRCPDCATLRDVKGRTFLHVAVEKGRHRVVKYVCNEPGLSSILNVQENNGDTALHSSVRAGNVAVFNCLLRNPQVRLDLANMDGMTPLDLSWSMIPSGFYYPLNPGRILRLSLEYAGAPHGGGRPELFYGKHIPKSDIDEVSKKHTEATQVMSIVTVLIATVTFASAFTLPGNYRGDGTPVLAGSYAFDAFILADTLAFICSSLATGTLVYAGLPAMDISIRHRYLNISASLLQSSTRSFVAAFALALYLVLAPLDRTTAVAICVIIFSSSLWGNMGAWRKTSVANTVRARIGIRGPAVWFYTRAIFPSVLRHFGSYI</sequence>
<dbReference type="InterPro" id="IPR036770">
    <property type="entry name" value="Ankyrin_rpt-contain_sf"/>
</dbReference>
<dbReference type="Pfam" id="PF12796">
    <property type="entry name" value="Ank_2"/>
    <property type="match status" value="2"/>
</dbReference>
<feature type="repeat" description="ANK" evidence="7">
    <location>
        <begin position="406"/>
        <end position="429"/>
    </location>
</feature>
<evidence type="ECO:0000313" key="11">
    <source>
        <dbReference type="Proteomes" id="UP001497457"/>
    </source>
</evidence>